<dbReference type="PANTHER" id="PTHR21716:SF68">
    <property type="entry name" value="TRANSPORT PROTEIN YTVI-RELATED"/>
    <property type="match status" value="1"/>
</dbReference>
<feature type="transmembrane region" description="Helical" evidence="6">
    <location>
        <begin position="35"/>
        <end position="53"/>
    </location>
</feature>
<organism evidence="7 8">
    <name type="scientific">Tepidibacillus fermentans</name>
    <dbReference type="NCBI Taxonomy" id="1281767"/>
    <lineage>
        <taxon>Bacteria</taxon>
        <taxon>Bacillati</taxon>
        <taxon>Bacillota</taxon>
        <taxon>Bacilli</taxon>
        <taxon>Bacillales</taxon>
        <taxon>Bacillaceae</taxon>
        <taxon>Tepidibacillus</taxon>
    </lineage>
</organism>
<dbReference type="GO" id="GO:0055085">
    <property type="term" value="P:transmembrane transport"/>
    <property type="evidence" value="ECO:0007669"/>
    <property type="project" value="TreeGrafter"/>
</dbReference>
<evidence type="ECO:0000313" key="7">
    <source>
        <dbReference type="EMBL" id="TCS80594.1"/>
    </source>
</evidence>
<dbReference type="Proteomes" id="UP000295788">
    <property type="component" value="Unassembled WGS sequence"/>
</dbReference>
<proteinExistence type="inferred from homology"/>
<evidence type="ECO:0000256" key="6">
    <source>
        <dbReference type="SAM" id="Phobius"/>
    </source>
</evidence>
<feature type="transmembrane region" description="Helical" evidence="6">
    <location>
        <begin position="65"/>
        <end position="88"/>
    </location>
</feature>
<feature type="transmembrane region" description="Helical" evidence="6">
    <location>
        <begin position="245"/>
        <end position="270"/>
    </location>
</feature>
<dbReference type="RefSeq" id="WP_132769696.1">
    <property type="nucleotide sequence ID" value="NZ_SMAB01000016.1"/>
</dbReference>
<evidence type="ECO:0000256" key="3">
    <source>
        <dbReference type="ARBA" id="ARBA00022692"/>
    </source>
</evidence>
<evidence type="ECO:0000256" key="1">
    <source>
        <dbReference type="ARBA" id="ARBA00004141"/>
    </source>
</evidence>
<comment type="subcellular location">
    <subcellularLocation>
        <location evidence="1">Membrane</location>
        <topology evidence="1">Multi-pass membrane protein</topology>
    </subcellularLocation>
</comment>
<keyword evidence="4 6" id="KW-1133">Transmembrane helix</keyword>
<dbReference type="InterPro" id="IPR014227">
    <property type="entry name" value="YtvI-like"/>
</dbReference>
<evidence type="ECO:0000256" key="5">
    <source>
        <dbReference type="ARBA" id="ARBA00023136"/>
    </source>
</evidence>
<dbReference type="Pfam" id="PF01594">
    <property type="entry name" value="AI-2E_transport"/>
    <property type="match status" value="1"/>
</dbReference>
<feature type="transmembrane region" description="Helical" evidence="6">
    <location>
        <begin position="154"/>
        <end position="178"/>
    </location>
</feature>
<protein>
    <submittedName>
        <fullName evidence="7">Sporulation integral membrane protein YtvI</fullName>
    </submittedName>
</protein>
<sequence>MEGYIKKVFITIGIVISILLLPILFYFVFPHFIPFIIALLLAIMLEPLNEWLIRNTKIKRKLAVHLTYFLFLGSIALIFYFTVTKIIIELVNFTTFVQKNISFIQKWFYELYLKIQNIIQMLPPETSARINQSFMKFVDQLANLNLLSTIWSGIYGITTAIPNLFFIVLIILISLYFFTLHLPGLKNQFYQYFKDSSRQKVQVVLNDIRNATIGFLQGQLILSTITFLVSSIGLFILGVNYALIIAFFIVIVDVLPILGTGSVLVPWAIYALTQGNTYLAIGLIVLFLVMTIVRRIVEPKILGEQIGLSALSTLISIWVGFKVLGVLGVFLGPLIIILYKAFVKAEIIPRQMKI</sequence>
<dbReference type="AlphaFoldDB" id="A0A4R3KBM8"/>
<feature type="transmembrane region" description="Helical" evidence="6">
    <location>
        <begin position="317"/>
        <end position="343"/>
    </location>
</feature>
<keyword evidence="3 6" id="KW-0812">Transmembrane</keyword>
<keyword evidence="8" id="KW-1185">Reference proteome</keyword>
<evidence type="ECO:0000256" key="4">
    <source>
        <dbReference type="ARBA" id="ARBA00022989"/>
    </source>
</evidence>
<gene>
    <name evidence="7" type="ORF">EDD72_11614</name>
</gene>
<accession>A0A4R3KBM8</accession>
<dbReference type="GO" id="GO:0016020">
    <property type="term" value="C:membrane"/>
    <property type="evidence" value="ECO:0007669"/>
    <property type="project" value="UniProtKB-SubCell"/>
</dbReference>
<evidence type="ECO:0000313" key="8">
    <source>
        <dbReference type="Proteomes" id="UP000295788"/>
    </source>
</evidence>
<name>A0A4R3KBM8_9BACI</name>
<comment type="caution">
    <text evidence="7">The sequence shown here is derived from an EMBL/GenBank/DDBJ whole genome shotgun (WGS) entry which is preliminary data.</text>
</comment>
<dbReference type="PANTHER" id="PTHR21716">
    <property type="entry name" value="TRANSMEMBRANE PROTEIN"/>
    <property type="match status" value="1"/>
</dbReference>
<comment type="similarity">
    <text evidence="2">Belongs to the autoinducer-2 exporter (AI-2E) (TC 2.A.86) family.</text>
</comment>
<feature type="transmembrane region" description="Helical" evidence="6">
    <location>
        <begin position="220"/>
        <end position="239"/>
    </location>
</feature>
<feature type="transmembrane region" description="Helical" evidence="6">
    <location>
        <begin position="7"/>
        <end position="29"/>
    </location>
</feature>
<keyword evidence="5 6" id="KW-0472">Membrane</keyword>
<reference evidence="7 8" key="1">
    <citation type="submission" date="2019-03" db="EMBL/GenBank/DDBJ databases">
        <title>Genomic Encyclopedia of Type Strains, Phase IV (KMG-IV): sequencing the most valuable type-strain genomes for metagenomic binning, comparative biology and taxonomic classification.</title>
        <authorList>
            <person name="Goeker M."/>
        </authorList>
    </citation>
    <scope>NUCLEOTIDE SEQUENCE [LARGE SCALE GENOMIC DNA]</scope>
    <source>
        <strain evidence="7 8">DSM 23802</strain>
    </source>
</reference>
<dbReference type="EMBL" id="SMAB01000016">
    <property type="protein sequence ID" value="TCS80594.1"/>
    <property type="molecule type" value="Genomic_DNA"/>
</dbReference>
<dbReference type="NCBIfam" id="TIGR02872">
    <property type="entry name" value="spore_ytvI"/>
    <property type="match status" value="1"/>
</dbReference>
<evidence type="ECO:0000256" key="2">
    <source>
        <dbReference type="ARBA" id="ARBA00009773"/>
    </source>
</evidence>
<feature type="transmembrane region" description="Helical" evidence="6">
    <location>
        <begin position="277"/>
        <end position="297"/>
    </location>
</feature>
<dbReference type="OrthoDB" id="9774361at2"/>
<dbReference type="InterPro" id="IPR002549">
    <property type="entry name" value="AI-2E-like"/>
</dbReference>